<dbReference type="InterPro" id="IPR025484">
    <property type="entry name" value="DUF4376"/>
</dbReference>
<dbReference type="Proteomes" id="UP000182347">
    <property type="component" value="Unassembled WGS sequence"/>
</dbReference>
<organism evidence="2 3">
    <name type="scientific">Sediminibacillus halophilus</name>
    <dbReference type="NCBI Taxonomy" id="482461"/>
    <lineage>
        <taxon>Bacteria</taxon>
        <taxon>Bacillati</taxon>
        <taxon>Bacillota</taxon>
        <taxon>Bacilli</taxon>
        <taxon>Bacillales</taxon>
        <taxon>Bacillaceae</taxon>
        <taxon>Sediminibacillus</taxon>
    </lineage>
</organism>
<dbReference type="Pfam" id="PF14301">
    <property type="entry name" value="DUF4376"/>
    <property type="match status" value="1"/>
</dbReference>
<gene>
    <name evidence="2" type="ORF">SAMN05216244_1666</name>
</gene>
<protein>
    <recommendedName>
        <fullName evidence="1">DUF4376 domain-containing protein</fullName>
    </recommendedName>
</protein>
<proteinExistence type="predicted"/>
<dbReference type="AlphaFoldDB" id="A0A1G9QUI8"/>
<evidence type="ECO:0000313" key="3">
    <source>
        <dbReference type="Proteomes" id="UP000182347"/>
    </source>
</evidence>
<keyword evidence="3" id="KW-1185">Reference proteome</keyword>
<dbReference type="EMBL" id="FNHF01000002">
    <property type="protein sequence ID" value="SDM14530.1"/>
    <property type="molecule type" value="Genomic_DNA"/>
</dbReference>
<evidence type="ECO:0000313" key="2">
    <source>
        <dbReference type="EMBL" id="SDM14530.1"/>
    </source>
</evidence>
<name>A0A1G9QUI8_9BACI</name>
<evidence type="ECO:0000259" key="1">
    <source>
        <dbReference type="Pfam" id="PF14301"/>
    </source>
</evidence>
<feature type="domain" description="DUF4376" evidence="1">
    <location>
        <begin position="60"/>
        <end position="171"/>
    </location>
</feature>
<reference evidence="3" key="1">
    <citation type="submission" date="2016-10" db="EMBL/GenBank/DDBJ databases">
        <authorList>
            <person name="Varghese N."/>
            <person name="Submissions S."/>
        </authorList>
    </citation>
    <scope>NUCLEOTIDE SEQUENCE [LARGE SCALE GENOMIC DNA]</scope>
    <source>
        <strain evidence="3">CGMCC 1.6199</strain>
    </source>
</reference>
<dbReference type="RefSeq" id="WP_074598396.1">
    <property type="nucleotide sequence ID" value="NZ_FNHF01000002.1"/>
</dbReference>
<dbReference type="STRING" id="482461.SAMN05216244_1666"/>
<sequence length="177" mass="20667">MKIYLFVDGDRVTGYGDRPSYTPHEIEIEVAENHEVLRNSRIFRYVDGELIRDDEHQLLEVKNRKIHELSAMCNKAILGYFNVDLDIGTYSFSFDKEAQDNFTNTMALMNNDVTEEVRWTAHKDGEVHRVTLDKNTFMTVAKAGFNHKCHQISRFRDELQPLVEQANTIEDIKAVQW</sequence>
<accession>A0A1G9QUI8</accession>
<dbReference type="OrthoDB" id="2974295at2"/>